<feature type="region of interest" description="Disordered" evidence="6">
    <location>
        <begin position="41"/>
        <end position="91"/>
    </location>
</feature>
<dbReference type="PANTHER" id="PTHR46423:SF1">
    <property type="entry name" value="RNA POLYMERASE II-ASSOCIATED PROTEIN 3"/>
    <property type="match status" value="1"/>
</dbReference>
<dbReference type="GeneID" id="5889536"/>
<keyword evidence="1" id="KW-0677">Repeat</keyword>
<dbReference type="STRING" id="81824.A9UV33"/>
<evidence type="ECO:0000259" key="7">
    <source>
        <dbReference type="Pfam" id="PF13877"/>
    </source>
</evidence>
<dbReference type="Pfam" id="PF13432">
    <property type="entry name" value="TPR_16"/>
    <property type="match status" value="1"/>
</dbReference>
<dbReference type="InterPro" id="IPR011990">
    <property type="entry name" value="TPR-like_helical_dom_sf"/>
</dbReference>
<feature type="region of interest" description="Disordered" evidence="6">
    <location>
        <begin position="112"/>
        <end position="144"/>
    </location>
</feature>
<dbReference type="eggNOG" id="KOG4648">
    <property type="taxonomic scope" value="Eukaryota"/>
</dbReference>
<dbReference type="InterPro" id="IPR051966">
    <property type="entry name" value="RPAP3"/>
</dbReference>
<proteinExistence type="inferred from homology"/>
<evidence type="ECO:0000313" key="8">
    <source>
        <dbReference type="EMBL" id="EDQ90824.1"/>
    </source>
</evidence>
<dbReference type="InterPro" id="IPR019734">
    <property type="entry name" value="TPR_rpt"/>
</dbReference>
<dbReference type="Proteomes" id="UP000001357">
    <property type="component" value="Unassembled WGS sequence"/>
</dbReference>
<feature type="region of interest" description="Disordered" evidence="6">
    <location>
        <begin position="294"/>
        <end position="341"/>
    </location>
</feature>
<dbReference type="SMART" id="SM00028">
    <property type="entry name" value="TPR"/>
    <property type="match status" value="3"/>
</dbReference>
<dbReference type="KEGG" id="mbr:MONBRDRAFT_36345"/>
<accession>A9UV33</accession>
<protein>
    <recommendedName>
        <fullName evidence="4">RNA polymerase II-associated protein 3</fullName>
    </recommendedName>
</protein>
<organism evidence="8 9">
    <name type="scientific">Monosiga brevicollis</name>
    <name type="common">Choanoflagellate</name>
    <dbReference type="NCBI Taxonomy" id="81824"/>
    <lineage>
        <taxon>Eukaryota</taxon>
        <taxon>Choanoflagellata</taxon>
        <taxon>Craspedida</taxon>
        <taxon>Salpingoecidae</taxon>
        <taxon>Monosiga</taxon>
    </lineage>
</organism>
<dbReference type="SUPFAM" id="SSF48452">
    <property type="entry name" value="TPR-like"/>
    <property type="match status" value="1"/>
</dbReference>
<feature type="compositionally biased region" description="Low complexity" evidence="6">
    <location>
        <begin position="386"/>
        <end position="408"/>
    </location>
</feature>
<feature type="compositionally biased region" description="Low complexity" evidence="6">
    <location>
        <begin position="359"/>
        <end position="370"/>
    </location>
</feature>
<name>A9UV33_MONBE</name>
<dbReference type="PANTHER" id="PTHR46423">
    <property type="entry name" value="RNA POLYMERASE II-ASSOCIATED PROTEIN 3"/>
    <property type="match status" value="1"/>
</dbReference>
<feature type="repeat" description="TPR" evidence="5">
    <location>
        <begin position="155"/>
        <end position="188"/>
    </location>
</feature>
<dbReference type="Gene3D" id="1.25.40.10">
    <property type="entry name" value="Tetratricopeptide repeat domain"/>
    <property type="match status" value="1"/>
</dbReference>
<feature type="compositionally biased region" description="Pro residues" evidence="6">
    <location>
        <begin position="371"/>
        <end position="385"/>
    </location>
</feature>
<feature type="region of interest" description="Disordered" evidence="6">
    <location>
        <begin position="359"/>
        <end position="408"/>
    </location>
</feature>
<dbReference type="PROSITE" id="PS50005">
    <property type="entry name" value="TPR"/>
    <property type="match status" value="3"/>
</dbReference>
<feature type="repeat" description="TPR" evidence="5">
    <location>
        <begin position="223"/>
        <end position="256"/>
    </location>
</feature>
<evidence type="ECO:0000256" key="1">
    <source>
        <dbReference type="ARBA" id="ARBA00022737"/>
    </source>
</evidence>
<keyword evidence="9" id="KW-1185">Reference proteome</keyword>
<evidence type="ECO:0000256" key="2">
    <source>
        <dbReference type="ARBA" id="ARBA00022803"/>
    </source>
</evidence>
<dbReference type="Pfam" id="PF13877">
    <property type="entry name" value="RPAP3_C"/>
    <property type="match status" value="1"/>
</dbReference>
<feature type="compositionally biased region" description="Low complexity" evidence="6">
    <location>
        <begin position="115"/>
        <end position="125"/>
    </location>
</feature>
<gene>
    <name evidence="8" type="ORF">MONBRDRAFT_36345</name>
</gene>
<reference evidence="8 9" key="1">
    <citation type="journal article" date="2008" name="Nature">
        <title>The genome of the choanoflagellate Monosiga brevicollis and the origin of metazoans.</title>
        <authorList>
            <consortium name="JGI Sequencing"/>
            <person name="King N."/>
            <person name="Westbrook M.J."/>
            <person name="Young S.L."/>
            <person name="Kuo A."/>
            <person name="Abedin M."/>
            <person name="Chapman J."/>
            <person name="Fairclough S."/>
            <person name="Hellsten U."/>
            <person name="Isogai Y."/>
            <person name="Letunic I."/>
            <person name="Marr M."/>
            <person name="Pincus D."/>
            <person name="Putnam N."/>
            <person name="Rokas A."/>
            <person name="Wright K.J."/>
            <person name="Zuzow R."/>
            <person name="Dirks W."/>
            <person name="Good M."/>
            <person name="Goodstein D."/>
            <person name="Lemons D."/>
            <person name="Li W."/>
            <person name="Lyons J.B."/>
            <person name="Morris A."/>
            <person name="Nichols S."/>
            <person name="Richter D.J."/>
            <person name="Salamov A."/>
            <person name="Bork P."/>
            <person name="Lim W.A."/>
            <person name="Manning G."/>
            <person name="Miller W.T."/>
            <person name="McGinnis W."/>
            <person name="Shapiro H."/>
            <person name="Tjian R."/>
            <person name="Grigoriev I.V."/>
            <person name="Rokhsar D."/>
        </authorList>
    </citation>
    <scope>NUCLEOTIDE SEQUENCE [LARGE SCALE GENOMIC DNA]</scope>
    <source>
        <strain evidence="9">MX1 / ATCC 50154</strain>
    </source>
</reference>
<dbReference type="Pfam" id="PF13181">
    <property type="entry name" value="TPR_8"/>
    <property type="match status" value="1"/>
</dbReference>
<sequence>MAATEKMMEIQTSMRAKAAHTQDFMRELSSFQADISRRDEQLKAQKAVQKKLPPIRGSSDQPDTSGPQPTPAAGNDQAHPTQARQARLKSGDYRAWDRFDVDAELQRLAEEEAQMETQQAQRAAATLDRATSGSNGSRDGEEQPMSINDLQTHMANVEKDNGNAQFKQGKFAAAITCYTRGLEANPYSATLLSNRSMAHLKLKQYTEAEADATEALALDPHYLKAWSRRATARGELKHYAEAIADWQKVLELDSKNGVAKKEIARLRDPGSPATKKTAPQQWVRVAIEDIGEAPVSSTVSEKPVQASAPPGASTDGRVVEAGASEPPAKTTASANDTQSRKVQIVEVDDDVALAPTETAAQPVQPQAAPLPSSPAPEPTAAPEPTPAATAMPVSTPAPATTPVSVPTPSPVVREASAVTTGLPMLPTTSLEFHRSWHQNTEPSKRAALLQRIDANELPGLLGATFEPDDLISILRVLYTEYLPQRQPIFPVLRKLTKADRFDMMIMFLESEERAWITELIEAVAANTCGDRPSDKLVSALRAKFQCTV</sequence>
<comment type="similarity">
    <text evidence="3">Belongs to the RPAP3 family.</text>
</comment>
<evidence type="ECO:0000256" key="3">
    <source>
        <dbReference type="ARBA" id="ARBA00038275"/>
    </source>
</evidence>
<dbReference type="AlphaFoldDB" id="A9UV33"/>
<evidence type="ECO:0000256" key="6">
    <source>
        <dbReference type="SAM" id="MobiDB-lite"/>
    </source>
</evidence>
<feature type="repeat" description="TPR" evidence="5">
    <location>
        <begin position="189"/>
        <end position="222"/>
    </location>
</feature>
<dbReference type="OMA" id="CVHMNTG"/>
<dbReference type="InterPro" id="IPR025986">
    <property type="entry name" value="RPAP3-like_C"/>
</dbReference>
<feature type="domain" description="RNA-polymerase II-associated protein 3-like C-terminal" evidence="7">
    <location>
        <begin position="426"/>
        <end position="513"/>
    </location>
</feature>
<keyword evidence="2 5" id="KW-0802">TPR repeat</keyword>
<dbReference type="EMBL" id="CH991546">
    <property type="protein sequence ID" value="EDQ90824.1"/>
    <property type="molecule type" value="Genomic_DNA"/>
</dbReference>
<evidence type="ECO:0000313" key="9">
    <source>
        <dbReference type="Proteomes" id="UP000001357"/>
    </source>
</evidence>
<feature type="compositionally biased region" description="Polar residues" evidence="6">
    <location>
        <begin position="58"/>
        <end position="67"/>
    </location>
</feature>
<feature type="region of interest" description="Disordered" evidence="6">
    <location>
        <begin position="1"/>
        <end position="21"/>
    </location>
</feature>
<evidence type="ECO:0000256" key="5">
    <source>
        <dbReference type="PROSITE-ProRule" id="PRU00339"/>
    </source>
</evidence>
<feature type="compositionally biased region" description="Polar residues" evidence="6">
    <location>
        <begin position="330"/>
        <end position="341"/>
    </location>
</feature>
<evidence type="ECO:0000256" key="4">
    <source>
        <dbReference type="ARBA" id="ARBA00040133"/>
    </source>
</evidence>
<dbReference type="RefSeq" id="XP_001744121.1">
    <property type="nucleotide sequence ID" value="XM_001744069.1"/>
</dbReference>
<dbReference type="InParanoid" id="A9UV33"/>